<organism evidence="3 4">
    <name type="scientific">Patellaria atrata CBS 101060</name>
    <dbReference type="NCBI Taxonomy" id="1346257"/>
    <lineage>
        <taxon>Eukaryota</taxon>
        <taxon>Fungi</taxon>
        <taxon>Dikarya</taxon>
        <taxon>Ascomycota</taxon>
        <taxon>Pezizomycotina</taxon>
        <taxon>Dothideomycetes</taxon>
        <taxon>Dothideomycetes incertae sedis</taxon>
        <taxon>Patellariales</taxon>
        <taxon>Patellariaceae</taxon>
        <taxon>Patellaria</taxon>
    </lineage>
</organism>
<keyword evidence="2" id="KW-1133">Transmembrane helix</keyword>
<keyword evidence="2" id="KW-0472">Membrane</keyword>
<dbReference type="PANTHER" id="PTHR37919:SF2">
    <property type="entry name" value="EXPERA DOMAIN-CONTAINING PROTEIN"/>
    <property type="match status" value="1"/>
</dbReference>
<evidence type="ECO:0000313" key="3">
    <source>
        <dbReference type="EMBL" id="KAF2834749.1"/>
    </source>
</evidence>
<name>A0A9P4VNR6_9PEZI</name>
<reference evidence="3" key="1">
    <citation type="journal article" date="2020" name="Stud. Mycol.">
        <title>101 Dothideomycetes genomes: a test case for predicting lifestyles and emergence of pathogens.</title>
        <authorList>
            <person name="Haridas S."/>
            <person name="Albert R."/>
            <person name="Binder M."/>
            <person name="Bloem J."/>
            <person name="Labutti K."/>
            <person name="Salamov A."/>
            <person name="Andreopoulos B."/>
            <person name="Baker S."/>
            <person name="Barry K."/>
            <person name="Bills G."/>
            <person name="Bluhm B."/>
            <person name="Cannon C."/>
            <person name="Castanera R."/>
            <person name="Culley D."/>
            <person name="Daum C."/>
            <person name="Ezra D."/>
            <person name="Gonzalez J."/>
            <person name="Henrissat B."/>
            <person name="Kuo A."/>
            <person name="Liang C."/>
            <person name="Lipzen A."/>
            <person name="Lutzoni F."/>
            <person name="Magnuson J."/>
            <person name="Mondo S."/>
            <person name="Nolan M."/>
            <person name="Ohm R."/>
            <person name="Pangilinan J."/>
            <person name="Park H.-J."/>
            <person name="Ramirez L."/>
            <person name="Alfaro M."/>
            <person name="Sun H."/>
            <person name="Tritt A."/>
            <person name="Yoshinaga Y."/>
            <person name="Zwiers L.-H."/>
            <person name="Turgeon B."/>
            <person name="Goodwin S."/>
            <person name="Spatafora J."/>
            <person name="Crous P."/>
            <person name="Grigoriev I."/>
        </authorList>
    </citation>
    <scope>NUCLEOTIDE SEQUENCE</scope>
    <source>
        <strain evidence="3">CBS 101060</strain>
    </source>
</reference>
<evidence type="ECO:0008006" key="5">
    <source>
        <dbReference type="Google" id="ProtNLM"/>
    </source>
</evidence>
<dbReference type="AlphaFoldDB" id="A0A9P4VNR6"/>
<keyword evidence="4" id="KW-1185">Reference proteome</keyword>
<keyword evidence="2" id="KW-0812">Transmembrane</keyword>
<proteinExistence type="predicted"/>
<evidence type="ECO:0000256" key="1">
    <source>
        <dbReference type="SAM" id="MobiDB-lite"/>
    </source>
</evidence>
<accession>A0A9P4VNR6</accession>
<gene>
    <name evidence="3" type="ORF">M501DRAFT_1009033</name>
</gene>
<comment type="caution">
    <text evidence="3">The sequence shown here is derived from an EMBL/GenBank/DDBJ whole genome shotgun (WGS) entry which is preliminary data.</text>
</comment>
<feature type="transmembrane region" description="Helical" evidence="2">
    <location>
        <begin position="60"/>
        <end position="79"/>
    </location>
</feature>
<dbReference type="PANTHER" id="PTHR37919">
    <property type="entry name" value="PROTEIN CBG05606"/>
    <property type="match status" value="1"/>
</dbReference>
<evidence type="ECO:0000313" key="4">
    <source>
        <dbReference type="Proteomes" id="UP000799429"/>
    </source>
</evidence>
<dbReference type="OrthoDB" id="60858at2759"/>
<evidence type="ECO:0000256" key="2">
    <source>
        <dbReference type="SAM" id="Phobius"/>
    </source>
</evidence>
<sequence length="255" mass="28005">MVSTRHHPSDFPPPQFSPSKGSSKANSVRADSTPPPTTVSKRSAPVMASGWSHTPSKLTLIWLVVSLPLVVWDATYVFLRPHSMPGGSLHWPWKPYSIYAYVDLVYGFPAWESNDGFTAAQSALNMVETTAYTIYLYLVFKHGTTRHIEGRGAKKSLVGPLAEARVLDGRLAAVATLIGFATAVMTMSKTVLYGMNEACSGFKHIGHNTIGDLLQYWILPNGLWLTFSAYMTYNFATEILEGLEIAAQSSTKKTQ</sequence>
<dbReference type="Proteomes" id="UP000799429">
    <property type="component" value="Unassembled WGS sequence"/>
</dbReference>
<feature type="compositionally biased region" description="Polar residues" evidence="1">
    <location>
        <begin position="20"/>
        <end position="30"/>
    </location>
</feature>
<feature type="region of interest" description="Disordered" evidence="1">
    <location>
        <begin position="1"/>
        <end position="44"/>
    </location>
</feature>
<dbReference type="EMBL" id="MU006115">
    <property type="protein sequence ID" value="KAF2834749.1"/>
    <property type="molecule type" value="Genomic_DNA"/>
</dbReference>
<protein>
    <recommendedName>
        <fullName evidence="5">C6 transcription factor</fullName>
    </recommendedName>
</protein>